<proteinExistence type="predicted"/>
<evidence type="ECO:0000313" key="2">
    <source>
        <dbReference type="EMBL" id="KAE9031903.1"/>
    </source>
</evidence>
<dbReference type="AlphaFoldDB" id="A0A6A3MVJ6"/>
<dbReference type="OrthoDB" id="109638at2759"/>
<reference evidence="2 3" key="1">
    <citation type="submission" date="2018-09" db="EMBL/GenBank/DDBJ databases">
        <title>Genomic investigation of the strawberry pathogen Phytophthora fragariae indicates pathogenicity is determined by transcriptional variation in three key races.</title>
        <authorList>
            <person name="Adams T.M."/>
            <person name="Armitage A.D."/>
            <person name="Sobczyk M.K."/>
            <person name="Bates H.J."/>
            <person name="Dunwell J.M."/>
            <person name="Nellist C.F."/>
            <person name="Harrison R.J."/>
        </authorList>
    </citation>
    <scope>NUCLEOTIDE SEQUENCE [LARGE SCALE GENOMIC DNA]</scope>
    <source>
        <strain evidence="2 3">SCRP324</strain>
    </source>
</reference>
<sequence length="233" mass="26480">MSLDISTIELGDVVSSDPEGRSRSGLMHPKGAFTIDDIEFTHRYHAKLLLQTLELMSISEVLISSQYVDLACSLIYGLYVLVVYHLPNAKYILPFIDLSRDAFWTSITFYGIFAAVAALVQICFFTLVRKKFGFSTLYQLAFVLEKYWMSMQGKLIGCMTFIFILHTVHQGMDLSLKFDWGATFDWSTRIRLTLYMLQSASAVHTMVRQCQRFSILRLTDHVAGPDGPVFLAT</sequence>
<keyword evidence="1" id="KW-0812">Transmembrane</keyword>
<keyword evidence="1" id="KW-0472">Membrane</keyword>
<accession>A0A6A3MVJ6</accession>
<gene>
    <name evidence="2" type="ORF">PR002_g9462</name>
</gene>
<evidence type="ECO:0000313" key="3">
    <source>
        <dbReference type="Proteomes" id="UP000435112"/>
    </source>
</evidence>
<keyword evidence="1" id="KW-1133">Transmembrane helix</keyword>
<protein>
    <submittedName>
        <fullName evidence="2">Uncharacterized protein</fullName>
    </submittedName>
</protein>
<feature type="transmembrane region" description="Helical" evidence="1">
    <location>
        <begin position="67"/>
        <end position="87"/>
    </location>
</feature>
<comment type="caution">
    <text evidence="2">The sequence shown here is derived from an EMBL/GenBank/DDBJ whole genome shotgun (WGS) entry which is preliminary data.</text>
</comment>
<evidence type="ECO:0000256" key="1">
    <source>
        <dbReference type="SAM" id="Phobius"/>
    </source>
</evidence>
<dbReference type="Proteomes" id="UP000435112">
    <property type="component" value="Unassembled WGS sequence"/>
</dbReference>
<dbReference type="EMBL" id="QXFU01000506">
    <property type="protein sequence ID" value="KAE9031903.1"/>
    <property type="molecule type" value="Genomic_DNA"/>
</dbReference>
<feature type="transmembrane region" description="Helical" evidence="1">
    <location>
        <begin position="107"/>
        <end position="127"/>
    </location>
</feature>
<organism evidence="2 3">
    <name type="scientific">Phytophthora rubi</name>
    <dbReference type="NCBI Taxonomy" id="129364"/>
    <lineage>
        <taxon>Eukaryota</taxon>
        <taxon>Sar</taxon>
        <taxon>Stramenopiles</taxon>
        <taxon>Oomycota</taxon>
        <taxon>Peronosporomycetes</taxon>
        <taxon>Peronosporales</taxon>
        <taxon>Peronosporaceae</taxon>
        <taxon>Phytophthora</taxon>
    </lineage>
</organism>
<name>A0A6A3MVJ6_9STRA</name>